<dbReference type="AlphaFoldDB" id="A0A1Y5Q0N0"/>
<dbReference type="GO" id="GO:0006749">
    <property type="term" value="P:glutathione metabolic process"/>
    <property type="evidence" value="ECO:0007669"/>
    <property type="project" value="TreeGrafter"/>
</dbReference>
<dbReference type="PROSITE" id="PS50404">
    <property type="entry name" value="GST_NTER"/>
    <property type="match status" value="1"/>
</dbReference>
<dbReference type="GO" id="GO:0004364">
    <property type="term" value="F:glutathione transferase activity"/>
    <property type="evidence" value="ECO:0007669"/>
    <property type="project" value="TreeGrafter"/>
</dbReference>
<dbReference type="GO" id="GO:0006559">
    <property type="term" value="P:L-phenylalanine catabolic process"/>
    <property type="evidence" value="ECO:0007669"/>
    <property type="project" value="TreeGrafter"/>
</dbReference>
<evidence type="ECO:0000259" key="1">
    <source>
        <dbReference type="PROSITE" id="PS50404"/>
    </source>
</evidence>
<dbReference type="Pfam" id="PF13409">
    <property type="entry name" value="GST_N_2"/>
    <property type="match status" value="1"/>
</dbReference>
<dbReference type="InterPro" id="IPR004045">
    <property type="entry name" value="Glutathione_S-Trfase_N"/>
</dbReference>
<sequence length="226" mass="25361">MYVLITANRNYSSWSLRPWMLMQGLGIAFEEQIEPFTNPINYDEFRSFSPTGQVPVLLDEGRTVYDSLGITLYLADRHDGVWPADPDARAWAQCAVAEMHSGFSALRGDCTMNVGVRVTPKPPSGALRLDIARLRELFAEGLSRFGGPYLAGDRFTAADAFYAPIAFRIRTYDLDVGAAQAWVDHMLSHPAMLEWERQALLEEWREESHEAELAAAGVITADYRAR</sequence>
<dbReference type="Pfam" id="PF13410">
    <property type="entry name" value="GST_C_2"/>
    <property type="match status" value="1"/>
</dbReference>
<organism evidence="2">
    <name type="scientific">uncultured Sphingopyxis sp</name>
    <dbReference type="NCBI Taxonomy" id="310581"/>
    <lineage>
        <taxon>Bacteria</taxon>
        <taxon>Pseudomonadati</taxon>
        <taxon>Pseudomonadota</taxon>
        <taxon>Alphaproteobacteria</taxon>
        <taxon>Sphingomonadales</taxon>
        <taxon>Sphingomonadaceae</taxon>
        <taxon>Sphingopyxis</taxon>
        <taxon>environmental samples</taxon>
    </lineage>
</organism>
<name>A0A1Y5Q0N0_9SPHN</name>
<feature type="domain" description="GST N-terminal" evidence="1">
    <location>
        <begin position="2"/>
        <end position="82"/>
    </location>
</feature>
<accession>A0A1Y5Q0N0</accession>
<dbReference type="EMBL" id="LT598653">
    <property type="protein sequence ID" value="SBV34456.1"/>
    <property type="molecule type" value="Genomic_DNA"/>
</dbReference>
<dbReference type="SFLD" id="SFLDS00019">
    <property type="entry name" value="Glutathione_Transferase_(cytos"/>
    <property type="match status" value="1"/>
</dbReference>
<dbReference type="PANTHER" id="PTHR42673">
    <property type="entry name" value="MALEYLACETOACETATE ISOMERASE"/>
    <property type="match status" value="1"/>
</dbReference>
<dbReference type="SUPFAM" id="SSF52833">
    <property type="entry name" value="Thioredoxin-like"/>
    <property type="match status" value="1"/>
</dbReference>
<dbReference type="GO" id="GO:0016034">
    <property type="term" value="F:maleylacetoacetate isomerase activity"/>
    <property type="evidence" value="ECO:0007669"/>
    <property type="project" value="TreeGrafter"/>
</dbReference>
<dbReference type="CDD" id="cd03194">
    <property type="entry name" value="GST_C_3"/>
    <property type="match status" value="1"/>
</dbReference>
<dbReference type="CDD" id="cd03043">
    <property type="entry name" value="GST_N_1"/>
    <property type="match status" value="1"/>
</dbReference>
<dbReference type="KEGG" id="sphu:SPPYR_3341"/>
<dbReference type="SUPFAM" id="SSF47616">
    <property type="entry name" value="GST C-terminal domain-like"/>
    <property type="match status" value="1"/>
</dbReference>
<dbReference type="Gene3D" id="3.40.30.10">
    <property type="entry name" value="Glutaredoxin"/>
    <property type="match status" value="1"/>
</dbReference>
<dbReference type="InterPro" id="IPR040079">
    <property type="entry name" value="Glutathione_S-Trfase"/>
</dbReference>
<proteinExistence type="predicted"/>
<dbReference type="PANTHER" id="PTHR42673:SF4">
    <property type="entry name" value="MALEYLACETOACETATE ISOMERASE"/>
    <property type="match status" value="1"/>
</dbReference>
<dbReference type="InterPro" id="IPR036282">
    <property type="entry name" value="Glutathione-S-Trfase_C_sf"/>
</dbReference>
<keyword evidence="2" id="KW-0808">Transferase</keyword>
<dbReference type="InterPro" id="IPR036249">
    <property type="entry name" value="Thioredoxin-like_sf"/>
</dbReference>
<gene>
    <name evidence="2" type="ORF">SPPYR_3341</name>
</gene>
<reference evidence="2" key="1">
    <citation type="submission" date="2016-03" db="EMBL/GenBank/DDBJ databases">
        <authorList>
            <person name="Ploux O."/>
        </authorList>
    </citation>
    <scope>NUCLEOTIDE SEQUENCE</scope>
    <source>
        <strain evidence="2">UC10</strain>
    </source>
</reference>
<protein>
    <submittedName>
        <fullName evidence="2">Glutathione S-transferase-like protein</fullName>
    </submittedName>
</protein>
<dbReference type="RefSeq" id="WP_295321448.1">
    <property type="nucleotide sequence ID" value="NZ_LT598653.1"/>
</dbReference>
<dbReference type="Gene3D" id="1.20.1050.10">
    <property type="match status" value="1"/>
</dbReference>
<evidence type="ECO:0000313" key="2">
    <source>
        <dbReference type="EMBL" id="SBV34456.1"/>
    </source>
</evidence>